<reference evidence="2 3" key="2">
    <citation type="journal article" date="2019" name="G3 (Bethesda)">
        <title>Hybrid Assembly of the Genome of the Entomopathogenic Nematode Steinernema carpocapsae Identifies the X-Chromosome.</title>
        <authorList>
            <person name="Serra L."/>
            <person name="Macchietto M."/>
            <person name="Macias-Munoz A."/>
            <person name="McGill C.J."/>
            <person name="Rodriguez I.M."/>
            <person name="Rodriguez B."/>
            <person name="Murad R."/>
            <person name="Mortazavi A."/>
        </authorList>
    </citation>
    <scope>NUCLEOTIDE SEQUENCE [LARGE SCALE GENOMIC DNA]</scope>
    <source>
        <strain evidence="2 3">ALL</strain>
    </source>
</reference>
<dbReference type="AlphaFoldDB" id="A0A4U5NVU8"/>
<sequence length="149" mass="16173">MDIRSGKTRDPEHGRFKENRENKVEPLGQSDFEVSEFGVKRLNGGGTGSTGASLNLLLLSSRLSTLDKRNGLAQRGPLTSKAPHSDVLSSEYERVIAVGPRAVAAKSQLYHCILIKVTAATRAENTFMALRTEPENVNSSRGFANDACK</sequence>
<accession>A0A4U5NVU8</accession>
<protein>
    <submittedName>
        <fullName evidence="2">Uncharacterized protein</fullName>
    </submittedName>
</protein>
<reference evidence="2 3" key="1">
    <citation type="journal article" date="2015" name="Genome Biol.">
        <title>Comparative genomics of Steinernema reveals deeply conserved gene regulatory networks.</title>
        <authorList>
            <person name="Dillman A.R."/>
            <person name="Macchietto M."/>
            <person name="Porter C.F."/>
            <person name="Rogers A."/>
            <person name="Williams B."/>
            <person name="Antoshechkin I."/>
            <person name="Lee M.M."/>
            <person name="Goodwin Z."/>
            <person name="Lu X."/>
            <person name="Lewis E.E."/>
            <person name="Goodrich-Blair H."/>
            <person name="Stock S.P."/>
            <person name="Adams B.J."/>
            <person name="Sternberg P.W."/>
            <person name="Mortazavi A."/>
        </authorList>
    </citation>
    <scope>NUCLEOTIDE SEQUENCE [LARGE SCALE GENOMIC DNA]</scope>
    <source>
        <strain evidence="2 3">ALL</strain>
    </source>
</reference>
<organism evidence="2 3">
    <name type="scientific">Steinernema carpocapsae</name>
    <name type="common">Entomopathogenic nematode</name>
    <dbReference type="NCBI Taxonomy" id="34508"/>
    <lineage>
        <taxon>Eukaryota</taxon>
        <taxon>Metazoa</taxon>
        <taxon>Ecdysozoa</taxon>
        <taxon>Nematoda</taxon>
        <taxon>Chromadorea</taxon>
        <taxon>Rhabditida</taxon>
        <taxon>Tylenchina</taxon>
        <taxon>Panagrolaimomorpha</taxon>
        <taxon>Strongyloidoidea</taxon>
        <taxon>Steinernematidae</taxon>
        <taxon>Steinernema</taxon>
    </lineage>
</organism>
<feature type="compositionally biased region" description="Basic and acidic residues" evidence="1">
    <location>
        <begin position="1"/>
        <end position="24"/>
    </location>
</feature>
<dbReference type="Proteomes" id="UP000298663">
    <property type="component" value="Unassembled WGS sequence"/>
</dbReference>
<evidence type="ECO:0000313" key="3">
    <source>
        <dbReference type="Proteomes" id="UP000298663"/>
    </source>
</evidence>
<dbReference type="EMBL" id="AZBU02000003">
    <property type="protein sequence ID" value="TKR87341.1"/>
    <property type="molecule type" value="Genomic_DNA"/>
</dbReference>
<proteinExistence type="predicted"/>
<keyword evidence="3" id="KW-1185">Reference proteome</keyword>
<gene>
    <name evidence="2" type="ORF">L596_011752</name>
</gene>
<name>A0A4U5NVU8_STECR</name>
<feature type="region of interest" description="Disordered" evidence="1">
    <location>
        <begin position="1"/>
        <end position="28"/>
    </location>
</feature>
<evidence type="ECO:0000256" key="1">
    <source>
        <dbReference type="SAM" id="MobiDB-lite"/>
    </source>
</evidence>
<comment type="caution">
    <text evidence="2">The sequence shown here is derived from an EMBL/GenBank/DDBJ whole genome shotgun (WGS) entry which is preliminary data.</text>
</comment>
<evidence type="ECO:0000313" key="2">
    <source>
        <dbReference type="EMBL" id="TKR87341.1"/>
    </source>
</evidence>